<gene>
    <name evidence="1" type="ORF">SAMN05421739_102245</name>
</gene>
<organism evidence="1 2">
    <name type="scientific">Pontibacter chinhatensis</name>
    <dbReference type="NCBI Taxonomy" id="1436961"/>
    <lineage>
        <taxon>Bacteria</taxon>
        <taxon>Pseudomonadati</taxon>
        <taxon>Bacteroidota</taxon>
        <taxon>Cytophagia</taxon>
        <taxon>Cytophagales</taxon>
        <taxon>Hymenobacteraceae</taxon>
        <taxon>Pontibacter</taxon>
    </lineage>
</organism>
<name>A0A1I2R3C3_9BACT</name>
<evidence type="ECO:0000313" key="1">
    <source>
        <dbReference type="EMBL" id="SFG34890.1"/>
    </source>
</evidence>
<dbReference type="AlphaFoldDB" id="A0A1I2R3C3"/>
<evidence type="ECO:0000313" key="2">
    <source>
        <dbReference type="Proteomes" id="UP000198724"/>
    </source>
</evidence>
<protein>
    <submittedName>
        <fullName evidence="1">Uncharacterized protein</fullName>
    </submittedName>
</protein>
<sequence>MLLRTSKSPELILHLLAALYFGTSWRELVEHVFSYLPAYTFIAAASRNLNQAILTSYRSSSSSHKRLVASLALELSSPRGLAFGHRAAFASCPHASGCRSSPEPLEALSPKAGNHSIALAIAVISTFGRELKRIPDRSLALLEMTEKV</sequence>
<dbReference type="Proteomes" id="UP000198724">
    <property type="component" value="Unassembled WGS sequence"/>
</dbReference>
<accession>A0A1I2R3C3</accession>
<keyword evidence="2" id="KW-1185">Reference proteome</keyword>
<reference evidence="2" key="1">
    <citation type="submission" date="2016-10" db="EMBL/GenBank/DDBJ databases">
        <authorList>
            <person name="Varghese N."/>
            <person name="Submissions S."/>
        </authorList>
    </citation>
    <scope>NUCLEOTIDE SEQUENCE [LARGE SCALE GENOMIC DNA]</scope>
    <source>
        <strain evidence="2">LP51</strain>
    </source>
</reference>
<proteinExistence type="predicted"/>
<dbReference type="EMBL" id="FOOT01000002">
    <property type="protein sequence ID" value="SFG34890.1"/>
    <property type="molecule type" value="Genomic_DNA"/>
</dbReference>